<sequence>MKFDIITIFPKIFNGYFGESIIGRAQEKKLIKLRVHDLRDFTIDKRRTVDDKPYGGGPGMILKIEPISKAIAALRALRGKGGKKKVAIKNLKPKRRVILFSAKGKTVTQADVRRLAKYDQLILICGRYEGVDERVAKYIADEEISVGNYVLTGGEIPAMIMVDAVSRLIPGVLGKRESLDEESFNGCLRTTDYGLRSKRNFKAVAGSRLA</sequence>
<dbReference type="GO" id="GO:0052906">
    <property type="term" value="F:tRNA (guanine(37)-N1)-methyltransferase activity"/>
    <property type="evidence" value="ECO:0007669"/>
    <property type="project" value="UniProtKB-EC"/>
</dbReference>
<comment type="caution">
    <text evidence="16">The sequence shown here is derived from an EMBL/GenBank/DDBJ whole genome shotgun (WGS) entry which is preliminary data.</text>
</comment>
<accession>A0A2M7YK33</accession>
<keyword evidence="10 13" id="KW-0949">S-adenosyl-L-methionine</keyword>
<dbReference type="InterPro" id="IPR029028">
    <property type="entry name" value="Alpha/beta_knot_MTases"/>
</dbReference>
<dbReference type="PANTHER" id="PTHR46417">
    <property type="entry name" value="TRNA (GUANINE-N(1)-)-METHYLTRANSFERASE"/>
    <property type="match status" value="1"/>
</dbReference>
<evidence type="ECO:0000313" key="16">
    <source>
        <dbReference type="EMBL" id="PJA63330.1"/>
    </source>
</evidence>
<evidence type="ECO:0000256" key="7">
    <source>
        <dbReference type="ARBA" id="ARBA00022490"/>
    </source>
</evidence>
<dbReference type="EMBL" id="PFWH01000052">
    <property type="protein sequence ID" value="PJA63330.1"/>
    <property type="molecule type" value="Genomic_DNA"/>
</dbReference>
<dbReference type="GO" id="GO:0005829">
    <property type="term" value="C:cytosol"/>
    <property type="evidence" value="ECO:0007669"/>
    <property type="project" value="TreeGrafter"/>
</dbReference>
<comment type="subunit">
    <text evidence="4 14">Homodimer.</text>
</comment>
<evidence type="ECO:0000256" key="9">
    <source>
        <dbReference type="ARBA" id="ARBA00022679"/>
    </source>
</evidence>
<dbReference type="InterPro" id="IPR002649">
    <property type="entry name" value="tRNA_m1G_MeTrfase_TrmD"/>
</dbReference>
<evidence type="ECO:0000256" key="2">
    <source>
        <dbReference type="ARBA" id="ARBA00004496"/>
    </source>
</evidence>
<evidence type="ECO:0000256" key="4">
    <source>
        <dbReference type="ARBA" id="ARBA00011738"/>
    </source>
</evidence>
<evidence type="ECO:0000256" key="1">
    <source>
        <dbReference type="ARBA" id="ARBA00002634"/>
    </source>
</evidence>
<evidence type="ECO:0000256" key="12">
    <source>
        <dbReference type="ARBA" id="ARBA00047783"/>
    </source>
</evidence>
<keyword evidence="8 14" id="KW-0489">Methyltransferase</keyword>
<dbReference type="InterPro" id="IPR029026">
    <property type="entry name" value="tRNA_m1G_MTases_N"/>
</dbReference>
<keyword evidence="9 14" id="KW-0808">Transferase</keyword>
<evidence type="ECO:0000256" key="5">
    <source>
        <dbReference type="ARBA" id="ARBA00012807"/>
    </source>
</evidence>
<comment type="similarity">
    <text evidence="3 14">Belongs to the RNA methyltransferase TrmD family.</text>
</comment>
<dbReference type="EC" id="2.1.1.228" evidence="5 14"/>
<dbReference type="GO" id="GO:0002939">
    <property type="term" value="P:tRNA N1-guanine methylation"/>
    <property type="evidence" value="ECO:0007669"/>
    <property type="project" value="TreeGrafter"/>
</dbReference>
<dbReference type="SUPFAM" id="SSF75217">
    <property type="entry name" value="alpha/beta knot"/>
    <property type="match status" value="1"/>
</dbReference>
<keyword evidence="11 14" id="KW-0819">tRNA processing</keyword>
<organism evidence="16 17">
    <name type="scientific">Candidatus Portnoybacteria bacterium CG_4_9_14_3_um_filter_44_9</name>
    <dbReference type="NCBI Taxonomy" id="1974806"/>
    <lineage>
        <taxon>Bacteria</taxon>
        <taxon>Candidatus Portnoyibacteriota</taxon>
    </lineage>
</organism>
<evidence type="ECO:0000256" key="8">
    <source>
        <dbReference type="ARBA" id="ARBA00022603"/>
    </source>
</evidence>
<proteinExistence type="inferred from homology"/>
<dbReference type="HAMAP" id="MF_00605">
    <property type="entry name" value="TrmD"/>
    <property type="match status" value="1"/>
</dbReference>
<feature type="domain" description="tRNA methyltransferase TRMD/TRM10-type" evidence="15">
    <location>
        <begin position="1"/>
        <end position="187"/>
    </location>
</feature>
<name>A0A2M7YK33_9BACT</name>
<comment type="catalytic activity">
    <reaction evidence="12 14">
        <text>guanosine(37) in tRNA + S-adenosyl-L-methionine = N(1)-methylguanosine(37) in tRNA + S-adenosyl-L-homocysteine + H(+)</text>
        <dbReference type="Rhea" id="RHEA:36899"/>
        <dbReference type="Rhea" id="RHEA-COMP:10145"/>
        <dbReference type="Rhea" id="RHEA-COMP:10147"/>
        <dbReference type="ChEBI" id="CHEBI:15378"/>
        <dbReference type="ChEBI" id="CHEBI:57856"/>
        <dbReference type="ChEBI" id="CHEBI:59789"/>
        <dbReference type="ChEBI" id="CHEBI:73542"/>
        <dbReference type="ChEBI" id="CHEBI:74269"/>
        <dbReference type="EC" id="2.1.1.228"/>
    </reaction>
</comment>
<reference evidence="17" key="1">
    <citation type="submission" date="2017-09" db="EMBL/GenBank/DDBJ databases">
        <title>Depth-based differentiation of microbial function through sediment-hosted aquifers and enrichment of novel symbionts in the deep terrestrial subsurface.</title>
        <authorList>
            <person name="Probst A.J."/>
            <person name="Ladd B."/>
            <person name="Jarett J.K."/>
            <person name="Geller-Mcgrath D.E."/>
            <person name="Sieber C.M.K."/>
            <person name="Emerson J.B."/>
            <person name="Anantharaman K."/>
            <person name="Thomas B.C."/>
            <person name="Malmstrom R."/>
            <person name="Stieglmeier M."/>
            <person name="Klingl A."/>
            <person name="Woyke T."/>
            <person name="Ryan C.M."/>
            <person name="Banfield J.F."/>
        </authorList>
    </citation>
    <scope>NUCLEOTIDE SEQUENCE [LARGE SCALE GENOMIC DNA]</scope>
</reference>
<evidence type="ECO:0000256" key="14">
    <source>
        <dbReference type="RuleBase" id="RU003464"/>
    </source>
</evidence>
<dbReference type="PANTHER" id="PTHR46417:SF1">
    <property type="entry name" value="TRNA (GUANINE-N(1)-)-METHYLTRANSFERASE"/>
    <property type="match status" value="1"/>
</dbReference>
<evidence type="ECO:0000256" key="10">
    <source>
        <dbReference type="ARBA" id="ARBA00022691"/>
    </source>
</evidence>
<keyword evidence="7 14" id="KW-0963">Cytoplasm</keyword>
<dbReference type="AlphaFoldDB" id="A0A2M7YK33"/>
<evidence type="ECO:0000256" key="3">
    <source>
        <dbReference type="ARBA" id="ARBA00007630"/>
    </source>
</evidence>
<comment type="subcellular location">
    <subcellularLocation>
        <location evidence="2 14">Cytoplasm</location>
    </subcellularLocation>
</comment>
<dbReference type="Proteomes" id="UP000229026">
    <property type="component" value="Unassembled WGS sequence"/>
</dbReference>
<dbReference type="InterPro" id="IPR016009">
    <property type="entry name" value="tRNA_MeTrfase_TRMD/TRM10"/>
</dbReference>
<feature type="binding site" evidence="13">
    <location>
        <begin position="146"/>
        <end position="151"/>
    </location>
    <ligand>
        <name>S-adenosyl-L-methionine</name>
        <dbReference type="ChEBI" id="CHEBI:59789"/>
    </ligand>
</feature>
<evidence type="ECO:0000256" key="6">
    <source>
        <dbReference type="ARBA" id="ARBA00014679"/>
    </source>
</evidence>
<dbReference type="NCBIfam" id="TIGR00088">
    <property type="entry name" value="trmD"/>
    <property type="match status" value="1"/>
</dbReference>
<dbReference type="PIRSF" id="PIRSF000386">
    <property type="entry name" value="tRNA_mtase"/>
    <property type="match status" value="1"/>
</dbReference>
<comment type="function">
    <text evidence="1 14">Specifically methylates guanosine-37 in various tRNAs.</text>
</comment>
<gene>
    <name evidence="16" type="ORF">CO161_01640</name>
</gene>
<evidence type="ECO:0000256" key="11">
    <source>
        <dbReference type="ARBA" id="ARBA00022694"/>
    </source>
</evidence>
<dbReference type="Gene3D" id="3.40.1280.10">
    <property type="match status" value="1"/>
</dbReference>
<feature type="non-terminal residue" evidence="16">
    <location>
        <position position="210"/>
    </location>
</feature>
<dbReference type="Pfam" id="PF01746">
    <property type="entry name" value="tRNA_m1G_MT"/>
    <property type="match status" value="1"/>
</dbReference>
<evidence type="ECO:0000256" key="13">
    <source>
        <dbReference type="PIRSR" id="PIRSR000386-1"/>
    </source>
</evidence>
<evidence type="ECO:0000313" key="17">
    <source>
        <dbReference type="Proteomes" id="UP000229026"/>
    </source>
</evidence>
<dbReference type="NCBIfam" id="NF000648">
    <property type="entry name" value="PRK00026.1"/>
    <property type="match status" value="1"/>
</dbReference>
<dbReference type="FunFam" id="3.40.1280.10:FF:000001">
    <property type="entry name" value="tRNA (guanine-N(1)-)-methyltransferase"/>
    <property type="match status" value="1"/>
</dbReference>
<protein>
    <recommendedName>
        <fullName evidence="6 14">tRNA (guanine-N(1)-)-methyltransferase</fullName>
        <ecNumber evidence="5 14">2.1.1.228</ecNumber>
    </recommendedName>
</protein>
<feature type="binding site" evidence="13">
    <location>
        <position position="126"/>
    </location>
    <ligand>
        <name>S-adenosyl-L-methionine</name>
        <dbReference type="ChEBI" id="CHEBI:59789"/>
    </ligand>
</feature>
<evidence type="ECO:0000259" key="15">
    <source>
        <dbReference type="Pfam" id="PF01746"/>
    </source>
</evidence>